<evidence type="ECO:0000259" key="2">
    <source>
        <dbReference type="Pfam" id="PF07596"/>
    </source>
</evidence>
<dbReference type="KEGG" id="tim:GMBLW1_26110"/>
<keyword evidence="1" id="KW-0812">Transmembrane</keyword>
<name>A0A6C2YJC4_9BACT</name>
<evidence type="ECO:0000313" key="3">
    <source>
        <dbReference type="EMBL" id="VIP01349.1"/>
    </source>
</evidence>
<organism evidence="3">
    <name type="scientific">Tuwongella immobilis</name>
    <dbReference type="NCBI Taxonomy" id="692036"/>
    <lineage>
        <taxon>Bacteria</taxon>
        <taxon>Pseudomonadati</taxon>
        <taxon>Planctomycetota</taxon>
        <taxon>Planctomycetia</taxon>
        <taxon>Gemmatales</taxon>
        <taxon>Gemmataceae</taxon>
        <taxon>Tuwongella</taxon>
    </lineage>
</organism>
<dbReference type="AlphaFoldDB" id="A0A6C2YJC4"/>
<dbReference type="PANTHER" id="PTHR30093">
    <property type="entry name" value="GENERAL SECRETION PATHWAY PROTEIN G"/>
    <property type="match status" value="1"/>
</dbReference>
<dbReference type="Pfam" id="PF07963">
    <property type="entry name" value="N_methyl"/>
    <property type="match status" value="1"/>
</dbReference>
<dbReference type="PROSITE" id="PS00409">
    <property type="entry name" value="PROKAR_NTER_METHYL"/>
    <property type="match status" value="1"/>
</dbReference>
<reference evidence="3" key="1">
    <citation type="submission" date="2019-04" db="EMBL/GenBank/DDBJ databases">
        <authorList>
            <consortium name="Science for Life Laboratories"/>
        </authorList>
    </citation>
    <scope>NUCLEOTIDE SEQUENCE</scope>
    <source>
        <strain evidence="3">MBLW1</strain>
    </source>
</reference>
<dbReference type="InParanoid" id="A0A6C2YJC4"/>
<dbReference type="InterPro" id="IPR045584">
    <property type="entry name" value="Pilin-like"/>
</dbReference>
<dbReference type="Gene3D" id="3.30.700.10">
    <property type="entry name" value="Glycoprotein, Type 4 Pilin"/>
    <property type="match status" value="1"/>
</dbReference>
<feature type="transmembrane region" description="Helical" evidence="1">
    <location>
        <begin position="12"/>
        <end position="32"/>
    </location>
</feature>
<evidence type="ECO:0000313" key="4">
    <source>
        <dbReference type="Proteomes" id="UP000464378"/>
    </source>
</evidence>
<protein>
    <recommendedName>
        <fullName evidence="2">DUF1559 domain-containing protein</fullName>
    </recommendedName>
</protein>
<dbReference type="InterPro" id="IPR011453">
    <property type="entry name" value="DUF1559"/>
</dbReference>
<feature type="domain" description="DUF1559" evidence="2">
    <location>
        <begin position="33"/>
        <end position="299"/>
    </location>
</feature>
<keyword evidence="1" id="KW-1133">Transmembrane helix</keyword>
<dbReference type="PANTHER" id="PTHR30093:SF2">
    <property type="entry name" value="TYPE II SECRETION SYSTEM PROTEIN H"/>
    <property type="match status" value="1"/>
</dbReference>
<dbReference type="NCBIfam" id="TIGR04294">
    <property type="entry name" value="pre_pil_HX9DG"/>
    <property type="match status" value="1"/>
</dbReference>
<dbReference type="EMBL" id="LR593887">
    <property type="protein sequence ID" value="VTR98140.1"/>
    <property type="molecule type" value="Genomic_DNA"/>
</dbReference>
<evidence type="ECO:0000256" key="1">
    <source>
        <dbReference type="SAM" id="Phobius"/>
    </source>
</evidence>
<proteinExistence type="predicted"/>
<dbReference type="InterPro" id="IPR012902">
    <property type="entry name" value="N_methyl_site"/>
</dbReference>
<gene>
    <name evidence="3" type="ORF">GMBLW1_26110</name>
</gene>
<keyword evidence="4" id="KW-1185">Reference proteome</keyword>
<dbReference type="EMBL" id="LR586016">
    <property type="protein sequence ID" value="VIP01349.1"/>
    <property type="molecule type" value="Genomic_DNA"/>
</dbReference>
<dbReference type="InterPro" id="IPR027558">
    <property type="entry name" value="Pre_pil_HX9DG_C"/>
</dbReference>
<sequence length="316" mass="33979">MSISSRRGFTLIELLVVIAIIAILIGLLLPAVQKVREAAARLQSQNNLKQIGLAMQTHHDAQERFPAGYLSTPGGSGFNSATQDGPPGWGWGTQLLPYLEQDNLYRQLRLDLPAWDAANAAAVRTRVAVFLNPAAPNNTPTMTVRDAGGAALAEWGRSHYLANTGQDETWAYPTGNLGSLPGVGPFFRNSRTKISEITDGLSNTAFVGEHTTISDKTWVGVHPQAESCPIDLNRFPFVDCDAAATLVMCHSGPAAGEPGVVHPPSFPTCHVCQMYAPWQGGNVLFGDGSVRFIPTTVDVNTWAAMSSMRQGDLIRE</sequence>
<accession>A0A6C2YJC4</accession>
<dbReference type="Pfam" id="PF07596">
    <property type="entry name" value="SBP_bac_10"/>
    <property type="match status" value="1"/>
</dbReference>
<keyword evidence="1" id="KW-0472">Membrane</keyword>
<dbReference type="Proteomes" id="UP000464378">
    <property type="component" value="Chromosome"/>
</dbReference>
<dbReference type="NCBIfam" id="TIGR02532">
    <property type="entry name" value="IV_pilin_GFxxxE"/>
    <property type="match status" value="1"/>
</dbReference>
<dbReference type="SUPFAM" id="SSF54523">
    <property type="entry name" value="Pili subunits"/>
    <property type="match status" value="1"/>
</dbReference>
<dbReference type="RefSeq" id="WP_162656565.1">
    <property type="nucleotide sequence ID" value="NZ_LR593887.1"/>
</dbReference>